<name>A0AAI9WWQ7_9ASCO</name>
<dbReference type="GeneID" id="73381847"/>
<keyword evidence="2" id="KW-1185">Reference proteome</keyword>
<sequence>MQETIEHLTNRLDRLNELLSNQDEKSTTLTGQIDHLRHRLNGIYQSHRDYAKLETILKELKIANKCSQLESKTGDQLSQDVKEEEIMLYYGDILENYSSMVELENMGYDSLIDKINVIISNSSIEDIRTELKSREEQIRKVHLIYRILVLKNMMIYEKYVASTINMNKFWLHVSQKLATANQELKKRHDKLKEDSRY</sequence>
<gene>
    <name evidence="1" type="ORF">KGF56_004232</name>
</gene>
<reference evidence="1" key="1">
    <citation type="journal article" date="2022" name="DNA Res.">
        <title>Genome analysis of five recently described species of the CUG-Ser clade uncovers Candida theae as a new hybrid lineage with pathogenic potential in the Candida parapsilosis species complex.</title>
        <authorList>
            <person name="Mixao V."/>
            <person name="Del Olmo V."/>
            <person name="Hegedusova E."/>
            <person name="Saus E."/>
            <person name="Pryszcz L."/>
            <person name="Cillingova A."/>
            <person name="Nosek J."/>
            <person name="Gabaldon T."/>
        </authorList>
    </citation>
    <scope>NUCLEOTIDE SEQUENCE</scope>
    <source>
        <strain evidence="1">CBS 10844</strain>
    </source>
</reference>
<evidence type="ECO:0000313" key="2">
    <source>
        <dbReference type="Proteomes" id="UP001202479"/>
    </source>
</evidence>
<accession>A0AAI9WWQ7</accession>
<evidence type="ECO:0000313" key="1">
    <source>
        <dbReference type="EMBL" id="KAI3402979.2"/>
    </source>
</evidence>
<proteinExistence type="predicted"/>
<dbReference type="Proteomes" id="UP001202479">
    <property type="component" value="Unassembled WGS sequence"/>
</dbReference>
<dbReference type="RefSeq" id="XP_049178726.1">
    <property type="nucleotide sequence ID" value="XM_049325649.1"/>
</dbReference>
<dbReference type="AlphaFoldDB" id="A0AAI9WWQ7"/>
<comment type="caution">
    <text evidence="1">The sequence shown here is derived from an EMBL/GenBank/DDBJ whole genome shotgun (WGS) entry which is preliminary data.</text>
</comment>
<protein>
    <submittedName>
        <fullName evidence="1">Uncharacterized protein</fullName>
    </submittedName>
</protein>
<dbReference type="EMBL" id="JAHUZD010000139">
    <property type="protein sequence ID" value="KAI3402979.2"/>
    <property type="molecule type" value="Genomic_DNA"/>
</dbReference>
<organism evidence="1 2">
    <name type="scientific">Candida oxycetoniae</name>
    <dbReference type="NCBI Taxonomy" id="497107"/>
    <lineage>
        <taxon>Eukaryota</taxon>
        <taxon>Fungi</taxon>
        <taxon>Dikarya</taxon>
        <taxon>Ascomycota</taxon>
        <taxon>Saccharomycotina</taxon>
        <taxon>Pichiomycetes</taxon>
        <taxon>Debaryomycetaceae</taxon>
        <taxon>Candida/Lodderomyces clade</taxon>
        <taxon>Candida</taxon>
    </lineage>
</organism>